<gene>
    <name evidence="1" type="ORF">PDJAM_G00003680</name>
</gene>
<accession>A0ACC5XYB0</accession>
<dbReference type="Proteomes" id="UP000830395">
    <property type="component" value="Chromosome 1"/>
</dbReference>
<proteinExistence type="predicted"/>
<feature type="non-terminal residue" evidence="1">
    <location>
        <position position="1"/>
    </location>
</feature>
<evidence type="ECO:0000313" key="2">
    <source>
        <dbReference type="Proteomes" id="UP000830395"/>
    </source>
</evidence>
<organism evidence="1 2">
    <name type="scientific">Pangasius djambal</name>
    <dbReference type="NCBI Taxonomy" id="1691987"/>
    <lineage>
        <taxon>Eukaryota</taxon>
        <taxon>Metazoa</taxon>
        <taxon>Chordata</taxon>
        <taxon>Craniata</taxon>
        <taxon>Vertebrata</taxon>
        <taxon>Euteleostomi</taxon>
        <taxon>Actinopterygii</taxon>
        <taxon>Neopterygii</taxon>
        <taxon>Teleostei</taxon>
        <taxon>Ostariophysi</taxon>
        <taxon>Siluriformes</taxon>
        <taxon>Pangasiidae</taxon>
        <taxon>Pangasius</taxon>
    </lineage>
</organism>
<sequence>ENDGWQRSSQAKCPYKQSHSYASSDRPVLGEERGMGMDNDSVAVQGHEDHEEDTSIESQHVERCHYMTHGAPKGPLSNGSIVGPKRQ</sequence>
<name>A0ACC5XYB0_9TELE</name>
<dbReference type="EMBL" id="CM040975">
    <property type="protein sequence ID" value="MCJ8728367.1"/>
    <property type="molecule type" value="Genomic_DNA"/>
</dbReference>
<comment type="caution">
    <text evidence="1">The sequence shown here is derived from an EMBL/GenBank/DDBJ whole genome shotgun (WGS) entry which is preliminary data.</text>
</comment>
<evidence type="ECO:0000313" key="1">
    <source>
        <dbReference type="EMBL" id="MCJ8728367.1"/>
    </source>
</evidence>
<protein>
    <submittedName>
        <fullName evidence="1">Uncharacterized protein</fullName>
    </submittedName>
</protein>
<reference evidence="1" key="1">
    <citation type="submission" date="2020-02" db="EMBL/GenBank/DDBJ databases">
        <title>Genome sequencing of the panga catfish, Pangasius djambal.</title>
        <authorList>
            <person name="Wen M."/>
            <person name="Zahm M."/>
            <person name="Roques C."/>
            <person name="Cabau C."/>
            <person name="Klopp C."/>
            <person name="Donnadieu C."/>
            <person name="Jouanno E."/>
            <person name="Avarre J.-C."/>
            <person name="Campet M."/>
            <person name="Ha T."/>
            <person name="Dugue R."/>
            <person name="Lampietro C."/>
            <person name="Louis A."/>
            <person name="Herpin A."/>
            <person name="Echchiki A."/>
            <person name="Berthelot C."/>
            <person name="Parey E."/>
            <person name="Roest-Crollius H."/>
            <person name="Braasch I."/>
            <person name="Postlethwait J.H."/>
            <person name="Bobe J."/>
            <person name="Montfort J."/>
            <person name="Bouchez O."/>
            <person name="Begum T."/>
            <person name="Schartl M."/>
            <person name="Gustiano R."/>
            <person name="Guiguen Y."/>
        </authorList>
    </citation>
    <scope>NUCLEOTIDE SEQUENCE</scope>
    <source>
        <strain evidence="1">Pdj_M5554</strain>
    </source>
</reference>
<keyword evidence="2" id="KW-1185">Reference proteome</keyword>